<sequence>MRSGLTIAAKASRRGSGTGTTPVFGSIVQNGKLAASMPALVSALKRVDLPTFGKPTMPHLKPMTVTLFSFESV</sequence>
<organism evidence="2 3">
    <name type="scientific">Vibrio cholerae</name>
    <dbReference type="NCBI Taxonomy" id="666"/>
    <lineage>
        <taxon>Bacteria</taxon>
        <taxon>Pseudomonadati</taxon>
        <taxon>Pseudomonadota</taxon>
        <taxon>Gammaproteobacteria</taxon>
        <taxon>Vibrionales</taxon>
        <taxon>Vibrionaceae</taxon>
        <taxon>Vibrio</taxon>
    </lineage>
</organism>
<dbReference type="EMBL" id="CWOW01000001">
    <property type="protein sequence ID" value="CRZ74639.1"/>
    <property type="molecule type" value="Genomic_DNA"/>
</dbReference>
<protein>
    <submittedName>
        <fullName evidence="2">Uncharacterized protein</fullName>
    </submittedName>
</protein>
<accession>A0A656AWH6</accession>
<dbReference type="Proteomes" id="UP000041770">
    <property type="component" value="Unassembled WGS sequence"/>
</dbReference>
<evidence type="ECO:0000313" key="4">
    <source>
        <dbReference type="Proteomes" id="UP000044806"/>
    </source>
</evidence>
<evidence type="ECO:0000313" key="2">
    <source>
        <dbReference type="EMBL" id="CSD44952.1"/>
    </source>
</evidence>
<name>A0A656AWH6_VIBCL</name>
<reference evidence="3 4" key="1">
    <citation type="submission" date="2015-07" db="EMBL/GenBank/DDBJ databases">
        <authorList>
            <consortium name="Pathogen Informatics"/>
        </authorList>
    </citation>
    <scope>NUCLEOTIDE SEQUENCE [LARGE SCALE GENOMIC DNA]</scope>
    <source>
        <strain evidence="2 3">A316</strain>
        <strain evidence="1 4">A51</strain>
    </source>
</reference>
<dbReference type="AlphaFoldDB" id="A0A656AWH6"/>
<evidence type="ECO:0000313" key="3">
    <source>
        <dbReference type="Proteomes" id="UP000041770"/>
    </source>
</evidence>
<gene>
    <name evidence="1" type="ORF">ERS013165_00007</name>
    <name evidence="2" type="ORF">ERS013200_04190</name>
</gene>
<evidence type="ECO:0000313" key="1">
    <source>
        <dbReference type="EMBL" id="CRZ74639.1"/>
    </source>
</evidence>
<proteinExistence type="predicted"/>
<dbReference type="Proteomes" id="UP000044806">
    <property type="component" value="Unassembled WGS sequence"/>
</dbReference>
<dbReference type="EMBL" id="CWQY01000088">
    <property type="protein sequence ID" value="CSD44952.1"/>
    <property type="molecule type" value="Genomic_DNA"/>
</dbReference>